<evidence type="ECO:0000313" key="3">
    <source>
        <dbReference type="EMBL" id="CAG8649497.1"/>
    </source>
</evidence>
<dbReference type="Gene3D" id="3.60.21.10">
    <property type="match status" value="1"/>
</dbReference>
<feature type="domain" description="Calcineurin-like phosphoesterase" evidence="1">
    <location>
        <begin position="57"/>
        <end position="265"/>
    </location>
</feature>
<dbReference type="InterPro" id="IPR004843">
    <property type="entry name" value="Calcineurin-like_PHP"/>
</dbReference>
<evidence type="ECO:0000259" key="2">
    <source>
        <dbReference type="Pfam" id="PF24384"/>
    </source>
</evidence>
<dbReference type="Pfam" id="PF00149">
    <property type="entry name" value="Metallophos"/>
    <property type="match status" value="1"/>
</dbReference>
<feature type="non-terminal residue" evidence="3">
    <location>
        <position position="485"/>
    </location>
</feature>
<dbReference type="PANTHER" id="PTHR14795">
    <property type="entry name" value="HELICASE RELATED"/>
    <property type="match status" value="1"/>
</dbReference>
<dbReference type="InterPro" id="IPR056229">
    <property type="entry name" value="Ig_TMM62"/>
</dbReference>
<feature type="domain" description="TMEM62 Ig-like" evidence="2">
    <location>
        <begin position="341"/>
        <end position="453"/>
    </location>
</feature>
<dbReference type="EMBL" id="CAJVPV010010265">
    <property type="protein sequence ID" value="CAG8649497.1"/>
    <property type="molecule type" value="Genomic_DNA"/>
</dbReference>
<protein>
    <submittedName>
        <fullName evidence="3">6810_t:CDS:1</fullName>
    </submittedName>
</protein>
<sequence length="485" mass="55788">ACNLYTEAYADLYGYGIENSLLDEPMLRNVDTKKGHVLDIPEFSDLVIDDKRDNIFQFVQITDLHISQFKKIGGTSHFLHFLGTALPVVSPSFVLVTGDLTDGKDADSLTSQQWVEEWTTYQTALKEAGVLDRPYFWNDLRGNHDVFNVESWESKYNLYREYGVGKKKGFHVTIEKTFGRYRFIGIDACPKVGPARPFNFFGYYDIDNMDRLSDQLSNASKDSNHTFLLAHYPTATTLFGKTSKGETFDDISKHISVYMCGHLHKLAMGLGEKLQTYQPTHFLELELGDMKVNAIYRILAIDHDLISFTDVTLPLQEIPLQTPPLPAKGKSILPEKIDYLPTILITNPKDSRFLMKYHEPVNRIRESTHIRLLIFSDHEVNTVEIFLDGKRHEEKVIYQGNLRNQSEDYIPLWVSSWDPKRFDDGKEHRITVRARDMLGHVGENKIMFRVDGKRSDMRGGISEFLIGLNWALVVCTEVYFYFVVD</sequence>
<comment type="caution">
    <text evidence="3">The sequence shown here is derived from an EMBL/GenBank/DDBJ whole genome shotgun (WGS) entry which is preliminary data.</text>
</comment>
<proteinExistence type="predicted"/>
<evidence type="ECO:0000259" key="1">
    <source>
        <dbReference type="Pfam" id="PF00149"/>
    </source>
</evidence>
<dbReference type="OrthoDB" id="45365at2759"/>
<name>A0A9N9DVM5_9GLOM</name>
<dbReference type="InterPro" id="IPR029052">
    <property type="entry name" value="Metallo-depent_PP-like"/>
</dbReference>
<dbReference type="SUPFAM" id="SSF56300">
    <property type="entry name" value="Metallo-dependent phosphatases"/>
    <property type="match status" value="1"/>
</dbReference>
<dbReference type="Proteomes" id="UP000789342">
    <property type="component" value="Unassembled WGS sequence"/>
</dbReference>
<organism evidence="3 4">
    <name type="scientific">Acaulospora morrowiae</name>
    <dbReference type="NCBI Taxonomy" id="94023"/>
    <lineage>
        <taxon>Eukaryota</taxon>
        <taxon>Fungi</taxon>
        <taxon>Fungi incertae sedis</taxon>
        <taxon>Mucoromycota</taxon>
        <taxon>Glomeromycotina</taxon>
        <taxon>Glomeromycetes</taxon>
        <taxon>Diversisporales</taxon>
        <taxon>Acaulosporaceae</taxon>
        <taxon>Acaulospora</taxon>
    </lineage>
</organism>
<dbReference type="GO" id="GO:0016787">
    <property type="term" value="F:hydrolase activity"/>
    <property type="evidence" value="ECO:0007669"/>
    <property type="project" value="InterPro"/>
</dbReference>
<gene>
    <name evidence="3" type="ORF">AMORRO_LOCUS9895</name>
</gene>
<dbReference type="PANTHER" id="PTHR14795:SF0">
    <property type="entry name" value="TRANSMEMBRANE PROTEIN 62"/>
    <property type="match status" value="1"/>
</dbReference>
<keyword evidence="4" id="KW-1185">Reference proteome</keyword>
<dbReference type="AlphaFoldDB" id="A0A9N9DVM5"/>
<evidence type="ECO:0000313" key="4">
    <source>
        <dbReference type="Proteomes" id="UP000789342"/>
    </source>
</evidence>
<accession>A0A9N9DVM5</accession>
<dbReference type="Pfam" id="PF24384">
    <property type="entry name" value="Ig_TMM62"/>
    <property type="match status" value="1"/>
</dbReference>
<reference evidence="3" key="1">
    <citation type="submission" date="2021-06" db="EMBL/GenBank/DDBJ databases">
        <authorList>
            <person name="Kallberg Y."/>
            <person name="Tangrot J."/>
            <person name="Rosling A."/>
        </authorList>
    </citation>
    <scope>NUCLEOTIDE SEQUENCE</scope>
    <source>
        <strain evidence="3">CL551</strain>
    </source>
</reference>